<evidence type="ECO:0000313" key="5">
    <source>
        <dbReference type="EMBL" id="KAJ6233630.1"/>
    </source>
</evidence>
<protein>
    <submittedName>
        <fullName evidence="5">Endo-arabinase</fullName>
    </submittedName>
</protein>
<dbReference type="Pfam" id="PF04616">
    <property type="entry name" value="Glyco_hydro_43"/>
    <property type="match status" value="1"/>
</dbReference>
<comment type="caution">
    <text evidence="5">The sequence shown here is derived from an EMBL/GenBank/DDBJ whole genome shotgun (WGS) entry which is preliminary data.</text>
</comment>
<dbReference type="Proteomes" id="UP001150062">
    <property type="component" value="Unassembled WGS sequence"/>
</dbReference>
<sequence>MFQESEGSPLHEQMIDTTSFIPILDKNETPYIPTNGWTYYIEAVRSKSWPECKYRFLSYTSDEDSKVDMWEAAGTNQRWTIVANSGSSGAVYLKTTYGEYMSYSDDCENVSIKTSQQAGKNQEFRFIKGDNTQFQYYIQAVGRDSCDKRYLSFPVGCSTSTPDTLDFWYAAGPDQRFRIFPVQSKDKFEQSMNAKSPCPDPYLWWVNSTSGYSLICTGDNLPLFKSNKLTTDVEFLKTGVALSGDTKPVWARSTSRWAPENYHTQGDHNVIFVSVDQGGGLHRTGYVWSQSGVGPKMWNKYSPNYMELSKTAGGEIDSTIFKDPSDGKIYIIWKSDDNRVGSLYTRIWAQQIEFDGFSVKALSDPKVIMDSKGLWWIDSWVEGGTLVEGPEMVKLNGYYYLFFAAGKFCTGSYTEGVARSKSLWGPYEKMGVPLLSTGMVGYVNQQKIIGPGHGAFVYDEKSSQWFSVWHGSFASGSSCVRYPFITKLDFSSSDAWPFTRWD</sequence>
<dbReference type="InterPro" id="IPR051795">
    <property type="entry name" value="Glycosyl_Hydrlase_43"/>
</dbReference>
<evidence type="ECO:0000313" key="6">
    <source>
        <dbReference type="Proteomes" id="UP001150062"/>
    </source>
</evidence>
<proteinExistence type="inferred from homology"/>
<keyword evidence="3 4" id="KW-0326">Glycosidase</keyword>
<accession>A0ABQ8XNF4</accession>
<evidence type="ECO:0000256" key="4">
    <source>
        <dbReference type="RuleBase" id="RU361187"/>
    </source>
</evidence>
<dbReference type="PANTHER" id="PTHR42812:SF5">
    <property type="entry name" value="ENDO-ARABINASE"/>
    <property type="match status" value="1"/>
</dbReference>
<reference evidence="5" key="1">
    <citation type="submission" date="2022-08" db="EMBL/GenBank/DDBJ databases">
        <title>Novel sulfate-reducing endosymbionts in the free-living metamonad Anaeramoeba.</title>
        <authorList>
            <person name="Jerlstrom-Hultqvist J."/>
            <person name="Cepicka I."/>
            <person name="Gallot-Lavallee L."/>
            <person name="Salas-Leiva D."/>
            <person name="Curtis B.A."/>
            <person name="Zahonova K."/>
            <person name="Pipaliya S."/>
            <person name="Dacks J."/>
            <person name="Roger A.J."/>
        </authorList>
    </citation>
    <scope>NUCLEOTIDE SEQUENCE</scope>
    <source>
        <strain evidence="5">Schooner1</strain>
    </source>
</reference>
<dbReference type="InterPro" id="IPR006710">
    <property type="entry name" value="Glyco_hydro_43"/>
</dbReference>
<dbReference type="EMBL" id="JAOAOG010000276">
    <property type="protein sequence ID" value="KAJ6233630.1"/>
    <property type="molecule type" value="Genomic_DNA"/>
</dbReference>
<name>A0ABQ8XNF4_9EUKA</name>
<dbReference type="InterPro" id="IPR023296">
    <property type="entry name" value="Glyco_hydro_beta-prop_sf"/>
</dbReference>
<evidence type="ECO:0000256" key="3">
    <source>
        <dbReference type="ARBA" id="ARBA00023295"/>
    </source>
</evidence>
<organism evidence="5 6">
    <name type="scientific">Anaeramoeba flamelloides</name>
    <dbReference type="NCBI Taxonomy" id="1746091"/>
    <lineage>
        <taxon>Eukaryota</taxon>
        <taxon>Metamonada</taxon>
        <taxon>Anaeramoebidae</taxon>
        <taxon>Anaeramoeba</taxon>
    </lineage>
</organism>
<keyword evidence="2 4" id="KW-0378">Hydrolase</keyword>
<keyword evidence="6" id="KW-1185">Reference proteome</keyword>
<dbReference type="Gene3D" id="2.80.10.50">
    <property type="match status" value="1"/>
</dbReference>
<evidence type="ECO:0000256" key="1">
    <source>
        <dbReference type="ARBA" id="ARBA00009865"/>
    </source>
</evidence>
<evidence type="ECO:0000256" key="2">
    <source>
        <dbReference type="ARBA" id="ARBA00022801"/>
    </source>
</evidence>
<gene>
    <name evidence="5" type="ORF">M0813_29938</name>
</gene>
<dbReference type="SUPFAM" id="SSF75005">
    <property type="entry name" value="Arabinanase/levansucrase/invertase"/>
    <property type="match status" value="1"/>
</dbReference>
<comment type="similarity">
    <text evidence="1 4">Belongs to the glycosyl hydrolase 43 family.</text>
</comment>
<dbReference type="PANTHER" id="PTHR42812">
    <property type="entry name" value="BETA-XYLOSIDASE"/>
    <property type="match status" value="1"/>
</dbReference>
<dbReference type="Gene3D" id="2.115.10.20">
    <property type="entry name" value="Glycosyl hydrolase domain, family 43"/>
    <property type="match status" value="1"/>
</dbReference>